<comment type="caution">
    <text evidence="2">The sequence shown here is derived from an EMBL/GenBank/DDBJ whole genome shotgun (WGS) entry which is preliminary data.</text>
</comment>
<dbReference type="Proteomes" id="UP000286576">
    <property type="component" value="Unassembled WGS sequence"/>
</dbReference>
<dbReference type="InterPro" id="IPR011009">
    <property type="entry name" value="Kinase-like_dom_sf"/>
</dbReference>
<keyword evidence="3" id="KW-1185">Reference proteome</keyword>
<dbReference type="Gene3D" id="3.90.1200.10">
    <property type="match status" value="1"/>
</dbReference>
<dbReference type="Pfam" id="PF01636">
    <property type="entry name" value="APH"/>
    <property type="match status" value="1"/>
</dbReference>
<dbReference type="RefSeq" id="WP_119588011.1">
    <property type="nucleotide sequence ID" value="NZ_CAWODQ010000002.1"/>
</dbReference>
<protein>
    <submittedName>
        <fullName evidence="2">Aminoglycoside phosphotransferase</fullName>
    </submittedName>
</protein>
<dbReference type="SUPFAM" id="SSF56112">
    <property type="entry name" value="Protein kinase-like (PK-like)"/>
    <property type="match status" value="1"/>
</dbReference>
<dbReference type="EMBL" id="QXFL01000010">
    <property type="protein sequence ID" value="RIV83357.1"/>
    <property type="molecule type" value="Genomic_DNA"/>
</dbReference>
<dbReference type="Gene3D" id="3.30.200.20">
    <property type="entry name" value="Phosphorylase Kinase, domain 1"/>
    <property type="match status" value="1"/>
</dbReference>
<keyword evidence="2" id="KW-0808">Transferase</keyword>
<dbReference type="GO" id="GO:0016740">
    <property type="term" value="F:transferase activity"/>
    <property type="evidence" value="ECO:0007669"/>
    <property type="project" value="UniProtKB-KW"/>
</dbReference>
<proteinExistence type="predicted"/>
<evidence type="ECO:0000313" key="2">
    <source>
        <dbReference type="EMBL" id="RIV83357.1"/>
    </source>
</evidence>
<accession>A0A418NNC3</accession>
<sequence>MTSTLPAGLDEFLETAGWHGAEIEPLPGDASFRRYFRVRSGDNHAMLMDAPPPHEDPGPFLHVGKWLTGQGLRAPQILAEAPERGLVLIEDFGHDRMRDWLEVNPAEERRAYRDAIDALVNLHQCPPGPFESYTLETYLREASLFPDWFCKTAGMNVDSMGFATAWREALGPLLIRQQPGVTVLRDYHAENIMLLGPQGEYSGEQGLIDFQDALVGHPAYDIVSLLQDARRDVSADLEAEMLQHYSSRMDVGETFAADYAVLGAQRNAKIVGIFTRLWKRDGKERYLPMIPRVWAAMERNLAHPALEPVARWFAANIPDTVRARQGGIFG</sequence>
<dbReference type="InterPro" id="IPR002575">
    <property type="entry name" value="Aminoglycoside_PTrfase"/>
</dbReference>
<evidence type="ECO:0000313" key="3">
    <source>
        <dbReference type="Proteomes" id="UP000286576"/>
    </source>
</evidence>
<feature type="domain" description="Aminoglycoside phosphotransferase" evidence="1">
    <location>
        <begin position="22"/>
        <end position="246"/>
    </location>
</feature>
<name>A0A418NNC3_9SPHN</name>
<gene>
    <name evidence="2" type="ORF">D2V07_16520</name>
</gene>
<organism evidence="2 3">
    <name type="scientific">Aurantiacibacter zhengii</name>
    <dbReference type="NCBI Taxonomy" id="2307003"/>
    <lineage>
        <taxon>Bacteria</taxon>
        <taxon>Pseudomonadati</taxon>
        <taxon>Pseudomonadota</taxon>
        <taxon>Alphaproteobacteria</taxon>
        <taxon>Sphingomonadales</taxon>
        <taxon>Erythrobacteraceae</taxon>
        <taxon>Aurantiacibacter</taxon>
    </lineage>
</organism>
<dbReference type="AlphaFoldDB" id="A0A418NNC3"/>
<reference evidence="2 3" key="1">
    <citation type="submission" date="2018-08" db="EMBL/GenBank/DDBJ databases">
        <title>Erythrobacter zhengii sp.nov., a bacterium isolated from deep-sea sediment.</title>
        <authorList>
            <person name="Fang C."/>
            <person name="Wu Y.-H."/>
            <person name="Sun C."/>
            <person name="Wang H."/>
            <person name="Cheng H."/>
            <person name="Meng F.-X."/>
            <person name="Wang C.-S."/>
            <person name="Xu X.-W."/>
        </authorList>
    </citation>
    <scope>NUCLEOTIDE SEQUENCE [LARGE SCALE GENOMIC DNA]</scope>
    <source>
        <strain evidence="2 3">V18</strain>
    </source>
</reference>
<dbReference type="OrthoDB" id="9809275at2"/>
<evidence type="ECO:0000259" key="1">
    <source>
        <dbReference type="Pfam" id="PF01636"/>
    </source>
</evidence>